<evidence type="ECO:0000313" key="7">
    <source>
        <dbReference type="Proteomes" id="UP000614996"/>
    </source>
</evidence>
<evidence type="ECO:0000256" key="2">
    <source>
        <dbReference type="ARBA" id="ARBA00023015"/>
    </source>
</evidence>
<dbReference type="PANTHER" id="PTHR30204">
    <property type="entry name" value="REDOX-CYCLING DRUG-SENSING TRANSCRIPTIONAL ACTIVATOR SOXR"/>
    <property type="match status" value="1"/>
</dbReference>
<evidence type="ECO:0000256" key="1">
    <source>
        <dbReference type="ARBA" id="ARBA00022491"/>
    </source>
</evidence>
<dbReference type="SMART" id="SM00422">
    <property type="entry name" value="HTH_MERR"/>
    <property type="match status" value="1"/>
</dbReference>
<evidence type="ECO:0000313" key="6">
    <source>
        <dbReference type="EMBL" id="GIL29246.1"/>
    </source>
</evidence>
<dbReference type="Proteomes" id="UP000614996">
    <property type="component" value="Unassembled WGS sequence"/>
</dbReference>
<dbReference type="AlphaFoldDB" id="A0A8J4ACY9"/>
<proteinExistence type="predicted"/>
<comment type="caution">
    <text evidence="6">The sequence shown here is derived from an EMBL/GenBank/DDBJ whole genome shotgun (WGS) entry which is preliminary data.</text>
</comment>
<keyword evidence="3" id="KW-0238">DNA-binding</keyword>
<gene>
    <name evidence="6" type="ORF">NUM_45000</name>
</gene>
<dbReference type="InterPro" id="IPR000551">
    <property type="entry name" value="MerR-type_HTH_dom"/>
</dbReference>
<keyword evidence="4" id="KW-0804">Transcription</keyword>
<organism evidence="6 7">
    <name type="scientific">Actinocatenispora comari</name>
    <dbReference type="NCBI Taxonomy" id="2807577"/>
    <lineage>
        <taxon>Bacteria</taxon>
        <taxon>Bacillati</taxon>
        <taxon>Actinomycetota</taxon>
        <taxon>Actinomycetes</taxon>
        <taxon>Micromonosporales</taxon>
        <taxon>Micromonosporaceae</taxon>
        <taxon>Actinocatenispora</taxon>
    </lineage>
</organism>
<dbReference type="GO" id="GO:0003677">
    <property type="term" value="F:DNA binding"/>
    <property type="evidence" value="ECO:0007669"/>
    <property type="project" value="UniProtKB-KW"/>
</dbReference>
<dbReference type="PROSITE" id="PS00552">
    <property type="entry name" value="HTH_MERR_1"/>
    <property type="match status" value="1"/>
</dbReference>
<name>A0A8J4ACY9_9ACTN</name>
<protein>
    <recommendedName>
        <fullName evidence="5">HTH merR-type domain-containing protein</fullName>
    </recommendedName>
</protein>
<dbReference type="GO" id="GO:0003700">
    <property type="term" value="F:DNA-binding transcription factor activity"/>
    <property type="evidence" value="ECO:0007669"/>
    <property type="project" value="InterPro"/>
</dbReference>
<dbReference type="Gene3D" id="1.10.1660.10">
    <property type="match status" value="1"/>
</dbReference>
<dbReference type="RefSeq" id="WP_207126929.1">
    <property type="nucleotide sequence ID" value="NZ_BOPO01000088.1"/>
</dbReference>
<evidence type="ECO:0000259" key="5">
    <source>
        <dbReference type="PROSITE" id="PS50937"/>
    </source>
</evidence>
<reference evidence="7" key="1">
    <citation type="journal article" date="2021" name="Int. J. Syst. Evol. Microbiol.">
        <title>Actinocatenispora comari sp. nov., an endophytic actinomycete isolated from aerial parts of Comarum salesowianum.</title>
        <authorList>
            <person name="Oyunbileg N."/>
            <person name="Iizaka Y."/>
            <person name="Hamada M."/>
            <person name="Davaapurev B.O."/>
            <person name="Fukumoto A."/>
            <person name="Tsetseg B."/>
            <person name="Kato F."/>
            <person name="Tamura T."/>
            <person name="Batkhuu J."/>
            <person name="Anzai Y."/>
        </authorList>
    </citation>
    <scope>NUCLEOTIDE SEQUENCE [LARGE SCALE GENOMIC DNA]</scope>
    <source>
        <strain evidence="7">NUM-2625</strain>
    </source>
</reference>
<dbReference type="PRINTS" id="PR00040">
    <property type="entry name" value="HTHMERR"/>
</dbReference>
<evidence type="ECO:0000256" key="4">
    <source>
        <dbReference type="ARBA" id="ARBA00023163"/>
    </source>
</evidence>
<dbReference type="InterPro" id="IPR047057">
    <property type="entry name" value="MerR_fam"/>
</dbReference>
<dbReference type="EMBL" id="BOPO01000088">
    <property type="protein sequence ID" value="GIL29246.1"/>
    <property type="molecule type" value="Genomic_DNA"/>
</dbReference>
<dbReference type="SUPFAM" id="SSF46955">
    <property type="entry name" value="Putative DNA-binding domain"/>
    <property type="match status" value="1"/>
</dbReference>
<keyword evidence="2" id="KW-0805">Transcription regulation</keyword>
<keyword evidence="7" id="KW-1185">Reference proteome</keyword>
<accession>A0A8J4ACY9</accession>
<dbReference type="CDD" id="cd00592">
    <property type="entry name" value="HTH_MerR-like"/>
    <property type="match status" value="1"/>
</dbReference>
<dbReference type="PROSITE" id="PS50937">
    <property type="entry name" value="HTH_MERR_2"/>
    <property type="match status" value="1"/>
</dbReference>
<dbReference type="PANTHER" id="PTHR30204:SF69">
    <property type="entry name" value="MERR-FAMILY TRANSCRIPTIONAL REGULATOR"/>
    <property type="match status" value="1"/>
</dbReference>
<dbReference type="InterPro" id="IPR009061">
    <property type="entry name" value="DNA-bd_dom_put_sf"/>
</dbReference>
<dbReference type="Pfam" id="PF13411">
    <property type="entry name" value="MerR_1"/>
    <property type="match status" value="1"/>
</dbReference>
<keyword evidence="1" id="KW-0678">Repressor</keyword>
<evidence type="ECO:0000256" key="3">
    <source>
        <dbReference type="ARBA" id="ARBA00023125"/>
    </source>
</evidence>
<sequence length="144" mass="15699">MKIGDAAAALGIAAHVLRHWESLGLLTPARGSSGHRSYDEQTLNQARMIRTLQRAGLSLGQIRRLAGADHDDRKALIDGKRTELHDRVTLLQAADGFLAHILSCRHTILADCPDCNTFLTHQYRPDLGAAVGNDMGRTEQPKVG</sequence>
<feature type="domain" description="HTH merR-type" evidence="5">
    <location>
        <begin position="1"/>
        <end position="68"/>
    </location>
</feature>